<keyword evidence="3" id="KW-1185">Reference proteome</keyword>
<feature type="transmembrane region" description="Helical" evidence="1">
    <location>
        <begin position="94"/>
        <end position="111"/>
    </location>
</feature>
<feature type="transmembrane region" description="Helical" evidence="1">
    <location>
        <begin position="6"/>
        <end position="25"/>
    </location>
</feature>
<evidence type="ECO:0000313" key="2">
    <source>
        <dbReference type="EMBL" id="KRX06103.1"/>
    </source>
</evidence>
<proteinExistence type="predicted"/>
<keyword evidence="1" id="KW-0812">Transmembrane</keyword>
<organism evidence="2 3">
    <name type="scientific">Pseudocohnilembus persalinus</name>
    <name type="common">Ciliate</name>
    <dbReference type="NCBI Taxonomy" id="266149"/>
    <lineage>
        <taxon>Eukaryota</taxon>
        <taxon>Sar</taxon>
        <taxon>Alveolata</taxon>
        <taxon>Ciliophora</taxon>
        <taxon>Intramacronucleata</taxon>
        <taxon>Oligohymenophorea</taxon>
        <taxon>Scuticociliatia</taxon>
        <taxon>Philasterida</taxon>
        <taxon>Pseudocohnilembidae</taxon>
        <taxon>Pseudocohnilembus</taxon>
    </lineage>
</organism>
<protein>
    <submittedName>
        <fullName evidence="2">Uncharacterized protein</fullName>
    </submittedName>
</protein>
<dbReference type="AlphaFoldDB" id="A0A0V0QV27"/>
<dbReference type="InParanoid" id="A0A0V0QV27"/>
<evidence type="ECO:0000313" key="3">
    <source>
        <dbReference type="Proteomes" id="UP000054937"/>
    </source>
</evidence>
<keyword evidence="1" id="KW-0472">Membrane</keyword>
<dbReference type="EMBL" id="LDAU01000101">
    <property type="protein sequence ID" value="KRX06103.1"/>
    <property type="molecule type" value="Genomic_DNA"/>
</dbReference>
<name>A0A0V0QV27_PSEPJ</name>
<accession>A0A0V0QV27</accession>
<comment type="caution">
    <text evidence="2">The sequence shown here is derived from an EMBL/GenBank/DDBJ whole genome shotgun (WGS) entry which is preliminary data.</text>
</comment>
<evidence type="ECO:0000256" key="1">
    <source>
        <dbReference type="SAM" id="Phobius"/>
    </source>
</evidence>
<reference evidence="2 3" key="1">
    <citation type="journal article" date="2015" name="Sci. Rep.">
        <title>Genome of the facultative scuticociliatosis pathogen Pseudocohnilembus persalinus provides insight into its virulence through horizontal gene transfer.</title>
        <authorList>
            <person name="Xiong J."/>
            <person name="Wang G."/>
            <person name="Cheng J."/>
            <person name="Tian M."/>
            <person name="Pan X."/>
            <person name="Warren A."/>
            <person name="Jiang C."/>
            <person name="Yuan D."/>
            <person name="Miao W."/>
        </authorList>
    </citation>
    <scope>NUCLEOTIDE SEQUENCE [LARGE SCALE GENOMIC DNA]</scope>
    <source>
        <strain evidence="2">36N120E</strain>
    </source>
</reference>
<dbReference type="Proteomes" id="UP000054937">
    <property type="component" value="Unassembled WGS sequence"/>
</dbReference>
<sequence>MNDAALALFISVYCLSFTLIVCQLINKLIKKKYRKEIQNYETLKENLKMINYEDFEKNSFLNNKTIRETVQKREQEFKNKKYHPFKISFHLNRIIYLLKLSIIFCAYASIYKANALDINEVKYIDQDCYDGESFENCPDLIDLCIKLNETPEYQTVSCQLPCSFSLKDGNNQFDANLNPNPVKEMAYFVEYELYGYGATGCNGA</sequence>
<gene>
    <name evidence="2" type="ORF">PPERSA_09715</name>
</gene>
<keyword evidence="1" id="KW-1133">Transmembrane helix</keyword>